<proteinExistence type="predicted"/>
<dbReference type="PROSITE" id="PS51688">
    <property type="entry name" value="ICA"/>
    <property type="match status" value="1"/>
</dbReference>
<organism evidence="3">
    <name type="scientific">Pseudomonas phage Draal02</name>
    <dbReference type="NCBI Taxonomy" id="3138531"/>
    <lineage>
        <taxon>Viruses</taxon>
    </lineage>
</organism>
<keyword evidence="1" id="KW-1227">Viral tail protein</keyword>
<sequence length="772" mass="82182">MAYSTQRAVSDGTLQLLMIALEFFDKSEISVYLNNAPTTAYTWATDKSIRMDAVVPQGVELMFRRTTDLSQVRHVFSSGAQFKDSTLDDDFKQILHIAQEAVEGANVGDIYADLNMHGNRVLNVGPAIADGDAVSLGQVKTESASAWVAASQARINNEQSFINLQQAEINNAQSLLNSEASLVNNQQSFTNLEQTVINNAQSLLNRTASEVAAATAKAEADRAVDANTSKQDQSPVLTDLAALEPAANQIPVSSGARGFAMKPITALAQNLIASQSQADMRTVLGLSKAGATRLFNTEVVTPATLDDGLFWGFKADASGDGNGNKCNMFSLVVQSDQVRQRDGVNGMTGLKVEGLGVRHLFGGGPTEGGRHAGGFLLQQVAATASTNKDRNYVGVQGHVITTSGDGGTDGAPQGAYFAGSGFTAILNDAYNVMNATSWEFNTYIMKGTGANAGKRVNIHTGLQIASYIEERGYGLDTAISVGCLSPSPLGFKYGMTFSSTHGAPAFGADSTAFKLLPSCSPTGAIDAFADLVGVTTNALIRTSTTELRDQGLRMSRANVGLTLGTSSASSVVTLKALTSGLNSSYDFQLTFSSGSASIGKGVLQLEGDAIIVPFGRPDGDATRDWGASNFRFKTFWASTSTINTSDARKKTAVRKLSASELAAAKDLSREVGMYQWLDSVKDKGENARLFCGMTVQRAMEVMASHYLDPFKYSFICYDKWDYSPAVYNTDEEGVTTLIHPEILAGDLYSFRLDDLQSFLIAGLNARLEAAGI</sequence>
<keyword evidence="1" id="KW-0946">Virion</keyword>
<dbReference type="Pfam" id="PF03906">
    <property type="entry name" value="Phage_T7_tail"/>
    <property type="match status" value="1"/>
</dbReference>
<dbReference type="InterPro" id="IPR036388">
    <property type="entry name" value="WH-like_DNA-bd_sf"/>
</dbReference>
<dbReference type="Pfam" id="PF13884">
    <property type="entry name" value="Peptidase_S74"/>
    <property type="match status" value="1"/>
</dbReference>
<evidence type="ECO:0000259" key="2">
    <source>
        <dbReference type="PROSITE" id="PS51688"/>
    </source>
</evidence>
<protein>
    <recommendedName>
        <fullName evidence="2">Peptidase S74 domain-containing protein</fullName>
    </recommendedName>
</protein>
<dbReference type="EMBL" id="PP179321">
    <property type="protein sequence ID" value="XAI70311.1"/>
    <property type="molecule type" value="Genomic_DNA"/>
</dbReference>
<accession>A0AAU6W0S7</accession>
<dbReference type="InterPro" id="IPR030392">
    <property type="entry name" value="S74_ICA"/>
</dbReference>
<evidence type="ECO:0000256" key="1">
    <source>
        <dbReference type="ARBA" id="ARBA00022732"/>
    </source>
</evidence>
<evidence type="ECO:0000313" key="3">
    <source>
        <dbReference type="EMBL" id="XAI70311.1"/>
    </source>
</evidence>
<dbReference type="CDD" id="cd10144">
    <property type="entry name" value="Peptidase_S74_CIMCD"/>
    <property type="match status" value="1"/>
</dbReference>
<dbReference type="InterPro" id="IPR005604">
    <property type="entry name" value="Phage_T7_tail_fibre-like_N"/>
</dbReference>
<dbReference type="Gene3D" id="1.10.10.10">
    <property type="entry name" value="Winged helix-like DNA-binding domain superfamily/Winged helix DNA-binding domain"/>
    <property type="match status" value="1"/>
</dbReference>
<feature type="domain" description="Peptidase S74" evidence="2">
    <location>
        <begin position="645"/>
        <end position="772"/>
    </location>
</feature>
<dbReference type="GO" id="GO:0098015">
    <property type="term" value="C:virus tail"/>
    <property type="evidence" value="ECO:0007669"/>
    <property type="project" value="UniProtKB-KW"/>
</dbReference>
<gene>
    <name evidence="3" type="ORF">Draal02_00027</name>
</gene>
<name>A0AAU6W0S7_9VIRU</name>
<reference evidence="3" key="1">
    <citation type="journal article" date="2024" name="J. Gen. Virol.">
        <title>Novel phages of Pseudomonas syringae unveil numerous potential auxiliary metabolic genes.</title>
        <authorList>
            <person name="Feltin C."/>
            <person name="Garneau J.R."/>
            <person name="Morris C.E."/>
            <person name="Berard A."/>
            <person name="Torres-Barcelo C."/>
        </authorList>
    </citation>
    <scope>NUCLEOTIDE SEQUENCE</scope>
</reference>